<proteinExistence type="inferred from homology"/>
<organism evidence="10">
    <name type="scientific">Ornithodoros turicata</name>
    <dbReference type="NCBI Taxonomy" id="34597"/>
    <lineage>
        <taxon>Eukaryota</taxon>
        <taxon>Metazoa</taxon>
        <taxon>Ecdysozoa</taxon>
        <taxon>Arthropoda</taxon>
        <taxon>Chelicerata</taxon>
        <taxon>Arachnida</taxon>
        <taxon>Acari</taxon>
        <taxon>Parasitiformes</taxon>
        <taxon>Ixodida</taxon>
        <taxon>Ixodoidea</taxon>
        <taxon>Argasidae</taxon>
        <taxon>Ornithodorinae</taxon>
        <taxon>Ornithodoros</taxon>
    </lineage>
</organism>
<comment type="subunit">
    <text evidence="9">Component of the mitochondrial contact site and cristae organizing system (MICOS) complex.</text>
</comment>
<dbReference type="EMBL" id="GGLE01003526">
    <property type="protein sequence ID" value="MBY07652.1"/>
    <property type="molecule type" value="Transcribed_RNA"/>
</dbReference>
<comment type="similarity">
    <text evidence="3 9">Belongs to the MICOS complex subunit Mic10 family.</text>
</comment>
<dbReference type="GO" id="GO:0061617">
    <property type="term" value="C:MICOS complex"/>
    <property type="evidence" value="ECO:0007669"/>
    <property type="project" value="UniProtKB-UniRule"/>
</dbReference>
<dbReference type="AlphaFoldDB" id="A0A2R5LDT6"/>
<dbReference type="InterPro" id="IPR007512">
    <property type="entry name" value="Mic10"/>
</dbReference>
<accession>A0A2R5LDT6</accession>
<evidence type="ECO:0000256" key="1">
    <source>
        <dbReference type="ARBA" id="ARBA00002689"/>
    </source>
</evidence>
<comment type="function">
    <text evidence="1 9">Component of the MICOS complex, a large protein complex of the mitochondrial inner membrane that plays crucial roles in the maintenance of crista junctions, inner membrane architecture, and formation of contact sites to the outer membrane.</text>
</comment>
<feature type="transmembrane region" description="Helical" evidence="9">
    <location>
        <begin position="22"/>
        <end position="40"/>
    </location>
</feature>
<dbReference type="PANTHER" id="PTHR21304">
    <property type="entry name" value="MICOS COMPLEX SUBUNIT MIC10"/>
    <property type="match status" value="1"/>
</dbReference>
<reference evidence="10" key="1">
    <citation type="submission" date="2018-03" db="EMBL/GenBank/DDBJ databases">
        <title>The relapsing fever spirochete Borrelia turicatae persists in the highly oxidative environment of its soft-bodied tick vector.</title>
        <authorList>
            <person name="Bourret T.J."/>
            <person name="Boyle W.K."/>
            <person name="Valenzuela J.G."/>
            <person name="Oliveira F."/>
            <person name="Lopez J.E."/>
        </authorList>
    </citation>
    <scope>NUCLEOTIDE SEQUENCE</scope>
    <source>
        <strain evidence="10">Kansas strain/isolate</strain>
        <tissue evidence="10">Salivary glands</tissue>
    </source>
</reference>
<comment type="subcellular location">
    <subcellularLocation>
        <location evidence="2 9">Mitochondrion inner membrane</location>
        <topology evidence="2 9">Single-pass membrane protein</topology>
    </subcellularLocation>
</comment>
<evidence type="ECO:0000256" key="7">
    <source>
        <dbReference type="ARBA" id="ARBA00023128"/>
    </source>
</evidence>
<keyword evidence="4 9" id="KW-0812">Transmembrane</keyword>
<dbReference type="PANTHER" id="PTHR21304:SF0">
    <property type="entry name" value="MICOS COMPLEX SUBUNIT MIC10"/>
    <property type="match status" value="1"/>
</dbReference>
<evidence type="ECO:0000256" key="9">
    <source>
        <dbReference type="RuleBase" id="RU363011"/>
    </source>
</evidence>
<evidence type="ECO:0000256" key="8">
    <source>
        <dbReference type="ARBA" id="ARBA00023136"/>
    </source>
</evidence>
<name>A0A2R5LDT6_9ACAR</name>
<keyword evidence="8 9" id="KW-0472">Membrane</keyword>
<evidence type="ECO:0000256" key="4">
    <source>
        <dbReference type="ARBA" id="ARBA00022692"/>
    </source>
</evidence>
<evidence type="ECO:0000256" key="5">
    <source>
        <dbReference type="ARBA" id="ARBA00022792"/>
    </source>
</evidence>
<evidence type="ECO:0000256" key="2">
    <source>
        <dbReference type="ARBA" id="ARBA00004434"/>
    </source>
</evidence>
<keyword evidence="6 9" id="KW-1133">Transmembrane helix</keyword>
<keyword evidence="5 9" id="KW-0999">Mitochondrion inner membrane</keyword>
<evidence type="ECO:0000256" key="6">
    <source>
        <dbReference type="ARBA" id="ARBA00022989"/>
    </source>
</evidence>
<evidence type="ECO:0000313" key="10">
    <source>
        <dbReference type="EMBL" id="MBY07652.1"/>
    </source>
</evidence>
<evidence type="ECO:0000256" key="3">
    <source>
        <dbReference type="ARBA" id="ARBA00006792"/>
    </source>
</evidence>
<keyword evidence="7 9" id="KW-0496">Mitochondrion</keyword>
<protein>
    <recommendedName>
        <fullName evidence="9">MICOS complex subunit MIC10</fullName>
    </recommendedName>
</protein>
<dbReference type="Pfam" id="PF04418">
    <property type="entry name" value="DUF543"/>
    <property type="match status" value="1"/>
</dbReference>
<sequence length="82" mass="8908">MATARSEDVLGEKWDKCVADTLIKMGAGLGVGAVFSLLVFKRRAWPVIFGLGSGFGMGYNNCQHEFNQPALLRAYTLKVVSV</sequence>